<accession>A0A834ILB7</accession>
<name>A0A834ILB7_RHYFE</name>
<sequence length="69" mass="7773">MFSVGNENDQQASKPESIPAGIIASCVTVKTVVPKQRWRRRAGRSAQARHFPIENYANNHVGEPMYFLD</sequence>
<organism evidence="1 2">
    <name type="scientific">Rhynchophorus ferrugineus</name>
    <name type="common">Red palm weevil</name>
    <name type="synonym">Curculio ferrugineus</name>
    <dbReference type="NCBI Taxonomy" id="354439"/>
    <lineage>
        <taxon>Eukaryota</taxon>
        <taxon>Metazoa</taxon>
        <taxon>Ecdysozoa</taxon>
        <taxon>Arthropoda</taxon>
        <taxon>Hexapoda</taxon>
        <taxon>Insecta</taxon>
        <taxon>Pterygota</taxon>
        <taxon>Neoptera</taxon>
        <taxon>Endopterygota</taxon>
        <taxon>Coleoptera</taxon>
        <taxon>Polyphaga</taxon>
        <taxon>Cucujiformia</taxon>
        <taxon>Curculionidae</taxon>
        <taxon>Dryophthorinae</taxon>
        <taxon>Rhynchophorus</taxon>
    </lineage>
</organism>
<gene>
    <name evidence="1" type="ORF">GWI33_001792</name>
</gene>
<comment type="caution">
    <text evidence="1">The sequence shown here is derived from an EMBL/GenBank/DDBJ whole genome shotgun (WGS) entry which is preliminary data.</text>
</comment>
<reference evidence="1" key="1">
    <citation type="submission" date="2020-08" db="EMBL/GenBank/DDBJ databases">
        <title>Genome sequencing and assembly of the red palm weevil Rhynchophorus ferrugineus.</title>
        <authorList>
            <person name="Dias G.B."/>
            <person name="Bergman C.M."/>
            <person name="Manee M."/>
        </authorList>
    </citation>
    <scope>NUCLEOTIDE SEQUENCE</scope>
    <source>
        <strain evidence="1">AA-2017</strain>
        <tissue evidence="1">Whole larva</tissue>
    </source>
</reference>
<proteinExistence type="predicted"/>
<dbReference type="AlphaFoldDB" id="A0A834ILB7"/>
<dbReference type="EMBL" id="JAACXV010000150">
    <property type="protein sequence ID" value="KAF7282935.1"/>
    <property type="molecule type" value="Genomic_DNA"/>
</dbReference>
<keyword evidence="2" id="KW-1185">Reference proteome</keyword>
<protein>
    <submittedName>
        <fullName evidence="1">Uncharacterized protein</fullName>
    </submittedName>
</protein>
<evidence type="ECO:0000313" key="1">
    <source>
        <dbReference type="EMBL" id="KAF7282935.1"/>
    </source>
</evidence>
<dbReference type="Proteomes" id="UP000625711">
    <property type="component" value="Unassembled WGS sequence"/>
</dbReference>
<evidence type="ECO:0000313" key="2">
    <source>
        <dbReference type="Proteomes" id="UP000625711"/>
    </source>
</evidence>